<dbReference type="InterPro" id="IPR016166">
    <property type="entry name" value="FAD-bd_PCMH"/>
</dbReference>
<accession>A0AAD8HWV0</accession>
<dbReference type="Gene3D" id="3.40.462.20">
    <property type="match status" value="1"/>
</dbReference>
<dbReference type="InterPro" id="IPR016169">
    <property type="entry name" value="FAD-bd_PCMH_sub2"/>
</dbReference>
<dbReference type="GO" id="GO:0071949">
    <property type="term" value="F:FAD binding"/>
    <property type="evidence" value="ECO:0007669"/>
    <property type="project" value="InterPro"/>
</dbReference>
<protein>
    <submittedName>
        <fullName evidence="3">Inactive tetrahydrocannabinolic acid synthase</fullName>
    </submittedName>
</protein>
<dbReference type="AlphaFoldDB" id="A0AAD8HWV0"/>
<dbReference type="PANTHER" id="PTHR32448">
    <property type="entry name" value="OS08G0158400 PROTEIN"/>
    <property type="match status" value="1"/>
</dbReference>
<dbReference type="Pfam" id="PF01565">
    <property type="entry name" value="FAD_binding_4"/>
    <property type="match status" value="1"/>
</dbReference>
<name>A0AAD8HWV0_9APIA</name>
<dbReference type="InterPro" id="IPR016167">
    <property type="entry name" value="FAD-bd_PCMH_sub1"/>
</dbReference>
<sequence length="349" mass="38718">MADFTELSKATMVSMTGFLNFYPMLKVCINNITVPFSLLSIAFFLVSIIISNGPTSLAADNFTQCLVEPHYRDLTTTEIVYYPTNSSYTSIFQSSIQNLRFFSPSTPGPLAIVTPVDEPQIQVALGCARDFAVQVRIRGNGHDMEGLSYRSPVPFLLIDLRNFCGITIDVANRTAWVEAGVTVSELYYRIAEKSSALGFPGSTWPSVGIGGFLSGGGYGTLMRKYGLGADNVIDIRFMDTTGNIYNDKQSIGADVFWAVRGGIASNYGIVLAWQIKLVHVPATVTVFNVRRTLEQNATNLVHKYQTFAPNTNRNLFIRARITPENLNTERHMSRPICKHRGFYSTLIKM</sequence>
<dbReference type="EMBL" id="JAUIZM010000007">
    <property type="protein sequence ID" value="KAK1374962.1"/>
    <property type="molecule type" value="Genomic_DNA"/>
</dbReference>
<organism evidence="3 4">
    <name type="scientific">Heracleum sosnowskyi</name>
    <dbReference type="NCBI Taxonomy" id="360622"/>
    <lineage>
        <taxon>Eukaryota</taxon>
        <taxon>Viridiplantae</taxon>
        <taxon>Streptophyta</taxon>
        <taxon>Embryophyta</taxon>
        <taxon>Tracheophyta</taxon>
        <taxon>Spermatophyta</taxon>
        <taxon>Magnoliopsida</taxon>
        <taxon>eudicotyledons</taxon>
        <taxon>Gunneridae</taxon>
        <taxon>Pentapetalae</taxon>
        <taxon>asterids</taxon>
        <taxon>campanulids</taxon>
        <taxon>Apiales</taxon>
        <taxon>Apiaceae</taxon>
        <taxon>Apioideae</taxon>
        <taxon>apioid superclade</taxon>
        <taxon>Tordylieae</taxon>
        <taxon>Tordyliinae</taxon>
        <taxon>Heracleum</taxon>
    </lineage>
</organism>
<dbReference type="InterPro" id="IPR036318">
    <property type="entry name" value="FAD-bd_PCMH-like_sf"/>
</dbReference>
<evidence type="ECO:0000256" key="1">
    <source>
        <dbReference type="ARBA" id="ARBA00001974"/>
    </source>
</evidence>
<proteinExistence type="predicted"/>
<comment type="cofactor">
    <cofactor evidence="1">
        <name>FAD</name>
        <dbReference type="ChEBI" id="CHEBI:57692"/>
    </cofactor>
</comment>
<evidence type="ECO:0000259" key="2">
    <source>
        <dbReference type="PROSITE" id="PS51387"/>
    </source>
</evidence>
<gene>
    <name evidence="3" type="ORF">POM88_031155</name>
</gene>
<dbReference type="Gene3D" id="3.30.465.10">
    <property type="match status" value="1"/>
</dbReference>
<evidence type="ECO:0000313" key="4">
    <source>
        <dbReference type="Proteomes" id="UP001237642"/>
    </source>
</evidence>
<keyword evidence="4" id="KW-1185">Reference proteome</keyword>
<dbReference type="PROSITE" id="PS51387">
    <property type="entry name" value="FAD_PCMH"/>
    <property type="match status" value="1"/>
</dbReference>
<evidence type="ECO:0000313" key="3">
    <source>
        <dbReference type="EMBL" id="KAK1374962.1"/>
    </source>
</evidence>
<reference evidence="3" key="2">
    <citation type="submission" date="2023-05" db="EMBL/GenBank/DDBJ databases">
        <authorList>
            <person name="Schelkunov M.I."/>
        </authorList>
    </citation>
    <scope>NUCLEOTIDE SEQUENCE</scope>
    <source>
        <strain evidence="3">Hsosn_3</strain>
        <tissue evidence="3">Leaf</tissue>
    </source>
</reference>
<dbReference type="SUPFAM" id="SSF56176">
    <property type="entry name" value="FAD-binding/transporter-associated domain-like"/>
    <property type="match status" value="1"/>
</dbReference>
<reference evidence="3" key="1">
    <citation type="submission" date="2023-02" db="EMBL/GenBank/DDBJ databases">
        <title>Genome of toxic invasive species Heracleum sosnowskyi carries increased number of genes despite the absence of recent whole-genome duplications.</title>
        <authorList>
            <person name="Schelkunov M."/>
            <person name="Shtratnikova V."/>
            <person name="Makarenko M."/>
            <person name="Klepikova A."/>
            <person name="Omelchenko D."/>
            <person name="Novikova G."/>
            <person name="Obukhova E."/>
            <person name="Bogdanov V."/>
            <person name="Penin A."/>
            <person name="Logacheva M."/>
        </authorList>
    </citation>
    <scope>NUCLEOTIDE SEQUENCE</scope>
    <source>
        <strain evidence="3">Hsosn_3</strain>
        <tissue evidence="3">Leaf</tissue>
    </source>
</reference>
<feature type="domain" description="FAD-binding PCMH-type" evidence="2">
    <location>
        <begin position="105"/>
        <end position="280"/>
    </location>
</feature>
<dbReference type="Gene3D" id="3.30.43.10">
    <property type="entry name" value="Uridine Diphospho-n-acetylenolpyruvylglucosamine Reductase, domain 2"/>
    <property type="match status" value="1"/>
</dbReference>
<dbReference type="InterPro" id="IPR006094">
    <property type="entry name" value="Oxid_FAD_bind_N"/>
</dbReference>
<comment type="caution">
    <text evidence="3">The sequence shown here is derived from an EMBL/GenBank/DDBJ whole genome shotgun (WGS) entry which is preliminary data.</text>
</comment>
<dbReference type="Proteomes" id="UP001237642">
    <property type="component" value="Unassembled WGS sequence"/>
</dbReference>